<organism evidence="1 2">
    <name type="scientific">Niastella populi</name>
    <dbReference type="NCBI Taxonomy" id="550983"/>
    <lineage>
        <taxon>Bacteria</taxon>
        <taxon>Pseudomonadati</taxon>
        <taxon>Bacteroidota</taxon>
        <taxon>Chitinophagia</taxon>
        <taxon>Chitinophagales</taxon>
        <taxon>Chitinophagaceae</taxon>
        <taxon>Niastella</taxon>
    </lineage>
</organism>
<sequence>MEVLVFKTNLRYKKQIDSVTPHINNLQGISRWNVDLDDIDKVLRIESDNLSPRTVETTLQQAGYHCEELQ</sequence>
<accession>A0A1V9EUL9</accession>
<protein>
    <recommendedName>
        <fullName evidence="3">HMA domain-containing protein</fullName>
    </recommendedName>
</protein>
<reference evidence="2" key="1">
    <citation type="submission" date="2016-04" db="EMBL/GenBank/DDBJ databases">
        <authorList>
            <person name="Chen L."/>
            <person name="Zhuang W."/>
            <person name="Wang G."/>
        </authorList>
    </citation>
    <scope>NUCLEOTIDE SEQUENCE [LARGE SCALE GENOMIC DNA]</scope>
    <source>
        <strain evidence="2">208</strain>
    </source>
</reference>
<name>A0A1V9EUL9_9BACT</name>
<dbReference type="AlphaFoldDB" id="A0A1V9EUL9"/>
<keyword evidence="2" id="KW-1185">Reference proteome</keyword>
<evidence type="ECO:0000313" key="1">
    <source>
        <dbReference type="EMBL" id="OQP49863.1"/>
    </source>
</evidence>
<comment type="caution">
    <text evidence="1">The sequence shown here is derived from an EMBL/GenBank/DDBJ whole genome shotgun (WGS) entry which is preliminary data.</text>
</comment>
<dbReference type="STRING" id="550983.A4R26_30410"/>
<evidence type="ECO:0008006" key="3">
    <source>
        <dbReference type="Google" id="ProtNLM"/>
    </source>
</evidence>
<evidence type="ECO:0000313" key="2">
    <source>
        <dbReference type="Proteomes" id="UP000192276"/>
    </source>
</evidence>
<gene>
    <name evidence="1" type="ORF">A4R26_30410</name>
</gene>
<proteinExistence type="predicted"/>
<dbReference type="Proteomes" id="UP000192276">
    <property type="component" value="Unassembled WGS sequence"/>
</dbReference>
<dbReference type="EMBL" id="LWBP01000225">
    <property type="protein sequence ID" value="OQP49863.1"/>
    <property type="molecule type" value="Genomic_DNA"/>
</dbReference>